<proteinExistence type="predicted"/>
<name>E0W1K7_PEDHC</name>
<organism>
    <name type="scientific">Pediculus humanus subsp. corporis</name>
    <name type="common">Body louse</name>
    <dbReference type="NCBI Taxonomy" id="121224"/>
    <lineage>
        <taxon>Eukaryota</taxon>
        <taxon>Metazoa</taxon>
        <taxon>Ecdysozoa</taxon>
        <taxon>Arthropoda</taxon>
        <taxon>Hexapoda</taxon>
        <taxon>Insecta</taxon>
        <taxon>Pterygota</taxon>
        <taxon>Neoptera</taxon>
        <taxon>Paraneoptera</taxon>
        <taxon>Psocodea</taxon>
        <taxon>Troctomorpha</taxon>
        <taxon>Phthiraptera</taxon>
        <taxon>Anoplura</taxon>
        <taxon>Pediculidae</taxon>
        <taxon>Pediculus</taxon>
    </lineage>
</organism>
<dbReference type="CTD" id="8239588"/>
<dbReference type="AlphaFoldDB" id="E0W1K7"/>
<evidence type="ECO:0000313" key="1">
    <source>
        <dbReference type="EMBL" id="EEB19513.1"/>
    </source>
</evidence>
<reference evidence="2" key="3">
    <citation type="submission" date="2021-02" db="UniProtKB">
        <authorList>
            <consortium name="EnsemblMetazoa"/>
        </authorList>
    </citation>
    <scope>IDENTIFICATION</scope>
    <source>
        <strain evidence="2">USDA</strain>
    </source>
</reference>
<gene>
    <name evidence="2" type="primary">8239588</name>
    <name evidence="1" type="ORF">Phum_PHUM578640</name>
</gene>
<evidence type="ECO:0000313" key="3">
    <source>
        <dbReference type="Proteomes" id="UP000009046"/>
    </source>
</evidence>
<reference evidence="1" key="2">
    <citation type="submission" date="2007-04" db="EMBL/GenBank/DDBJ databases">
        <title>The genome of the human body louse.</title>
        <authorList>
            <consortium name="The Human Body Louse Genome Consortium"/>
            <person name="Kirkness E."/>
            <person name="Walenz B."/>
            <person name="Hass B."/>
            <person name="Bruggner R."/>
            <person name="Strausberg R."/>
        </authorList>
    </citation>
    <scope>NUCLEOTIDE SEQUENCE</scope>
    <source>
        <strain evidence="1">USDA</strain>
    </source>
</reference>
<protein>
    <submittedName>
        <fullName evidence="1 2">Uncharacterized protein</fullName>
    </submittedName>
</protein>
<dbReference type="KEGG" id="phu:Phum_PHUM578640"/>
<dbReference type="EMBL" id="DS235871">
    <property type="protein sequence ID" value="EEB19513.1"/>
    <property type="molecule type" value="Genomic_DNA"/>
</dbReference>
<dbReference type="EnsemblMetazoa" id="PHUM578640-RA">
    <property type="protein sequence ID" value="PHUM578640-PA"/>
    <property type="gene ID" value="PHUM578640"/>
</dbReference>
<accession>E0W1K7</accession>
<dbReference type="InParanoid" id="E0W1K7"/>
<dbReference type="GeneID" id="8239588"/>
<keyword evidence="3" id="KW-1185">Reference proteome</keyword>
<sequence>MHQRCTSDLMISIIDVKSNPRIDYSSSKAVDVAVTLTVTVAVATATAFEKVNRPDLRTLV</sequence>
<dbReference type="HOGENOM" id="CLU_2944466_0_0_1"/>
<dbReference type="EMBL" id="AAZO01007041">
    <property type="status" value="NOT_ANNOTATED_CDS"/>
    <property type="molecule type" value="Genomic_DNA"/>
</dbReference>
<dbReference type="VEuPathDB" id="VectorBase:PHUM578640"/>
<dbReference type="RefSeq" id="XP_002432251.1">
    <property type="nucleotide sequence ID" value="XM_002432206.1"/>
</dbReference>
<dbReference type="Proteomes" id="UP000009046">
    <property type="component" value="Unassembled WGS sequence"/>
</dbReference>
<evidence type="ECO:0000313" key="2">
    <source>
        <dbReference type="EnsemblMetazoa" id="PHUM578640-PA"/>
    </source>
</evidence>
<reference evidence="1" key="1">
    <citation type="submission" date="2007-04" db="EMBL/GenBank/DDBJ databases">
        <title>Annotation of Pediculus humanus corporis strain USDA.</title>
        <authorList>
            <person name="Kirkness E."/>
            <person name="Hannick L."/>
            <person name="Hass B."/>
            <person name="Bruggner R."/>
            <person name="Lawson D."/>
            <person name="Bidwell S."/>
            <person name="Joardar V."/>
            <person name="Caler E."/>
            <person name="Walenz B."/>
            <person name="Inman J."/>
            <person name="Schobel S."/>
            <person name="Galinsky K."/>
            <person name="Amedeo P."/>
            <person name="Strausberg R."/>
        </authorList>
    </citation>
    <scope>NUCLEOTIDE SEQUENCE</scope>
    <source>
        <strain evidence="1">USDA</strain>
    </source>
</reference>